<dbReference type="InterPro" id="IPR006073">
    <property type="entry name" value="GTP-bd"/>
</dbReference>
<protein>
    <recommendedName>
        <fullName evidence="2">G domain-containing protein</fullName>
    </recommendedName>
</protein>
<dbReference type="Proteomes" id="UP000306584">
    <property type="component" value="Unassembled WGS sequence"/>
</dbReference>
<dbReference type="CDD" id="cd00882">
    <property type="entry name" value="Ras_like_GTPase"/>
    <property type="match status" value="1"/>
</dbReference>
<gene>
    <name evidence="3" type="ORF">D6D01_07506</name>
</gene>
<evidence type="ECO:0000256" key="1">
    <source>
        <dbReference type="SAM" id="Coils"/>
    </source>
</evidence>
<dbReference type="EMBL" id="QZBD01000368">
    <property type="protein sequence ID" value="THY17364.1"/>
    <property type="molecule type" value="Genomic_DNA"/>
</dbReference>
<dbReference type="AlphaFoldDB" id="A0A4S9KP15"/>
<evidence type="ECO:0000259" key="2">
    <source>
        <dbReference type="Pfam" id="PF01926"/>
    </source>
</evidence>
<feature type="coiled-coil region" evidence="1">
    <location>
        <begin position="197"/>
        <end position="297"/>
    </location>
</feature>
<reference evidence="3 4" key="1">
    <citation type="submission" date="2018-10" db="EMBL/GenBank/DDBJ databases">
        <title>Fifty Aureobasidium pullulans genomes reveal a recombining polyextremotolerant generalist.</title>
        <authorList>
            <person name="Gostincar C."/>
            <person name="Turk M."/>
            <person name="Zajc J."/>
            <person name="Gunde-Cimerman N."/>
        </authorList>
    </citation>
    <scope>NUCLEOTIDE SEQUENCE [LARGE SCALE GENOMIC DNA]</scope>
    <source>
        <strain evidence="3 4">EXF-6604</strain>
    </source>
</reference>
<dbReference type="Gene3D" id="3.40.50.300">
    <property type="entry name" value="P-loop containing nucleotide triphosphate hydrolases"/>
    <property type="match status" value="1"/>
</dbReference>
<sequence>MGLTGSGKSSFISCLAEEAVAAIGTTEVTIYSFQHPDGRRIFLIDTPGFNDSNRSDTSVLKDTYADKVRLSGIVYLHSIKDTRMPGSSLRNLRMFQKLCGDDALGHIVLAPTMWDTQNGETSVSHQRCVEREKELMENQSWWGFMIDRGSRVVRHTQDRASALKILDMLLARKLKTVLDIQKELFDDKKNLDDTAAGQTLEKELNELKRKNREDLEEIQASYEAALRTQDLKLAEALREERERLDREMMAAGQAQQDLKIRFEKLAVEVTARYNQLLQETQNRETQMAARLERQQEAAKLEACAMEIKMQKAGSRTSKLKMTLAAFGVVAGAVKTGSGMADGNPGHMIDGVIEMANHFRD</sequence>
<dbReference type="GO" id="GO:0005525">
    <property type="term" value="F:GTP binding"/>
    <property type="evidence" value="ECO:0007669"/>
    <property type="project" value="InterPro"/>
</dbReference>
<keyword evidence="1" id="KW-0175">Coiled coil</keyword>
<accession>A0A4S9KP15</accession>
<dbReference type="Pfam" id="PF01926">
    <property type="entry name" value="MMR_HSR1"/>
    <property type="match status" value="1"/>
</dbReference>
<dbReference type="InterPro" id="IPR027417">
    <property type="entry name" value="P-loop_NTPase"/>
</dbReference>
<comment type="caution">
    <text evidence="3">The sequence shown here is derived from an EMBL/GenBank/DDBJ whole genome shotgun (WGS) entry which is preliminary data.</text>
</comment>
<evidence type="ECO:0000313" key="3">
    <source>
        <dbReference type="EMBL" id="THY17364.1"/>
    </source>
</evidence>
<organism evidence="3 4">
    <name type="scientific">Aureobasidium pullulans</name>
    <name type="common">Black yeast</name>
    <name type="synonym">Pullularia pullulans</name>
    <dbReference type="NCBI Taxonomy" id="5580"/>
    <lineage>
        <taxon>Eukaryota</taxon>
        <taxon>Fungi</taxon>
        <taxon>Dikarya</taxon>
        <taxon>Ascomycota</taxon>
        <taxon>Pezizomycotina</taxon>
        <taxon>Dothideomycetes</taxon>
        <taxon>Dothideomycetidae</taxon>
        <taxon>Dothideales</taxon>
        <taxon>Saccotheciaceae</taxon>
        <taxon>Aureobasidium</taxon>
    </lineage>
</organism>
<evidence type="ECO:0000313" key="4">
    <source>
        <dbReference type="Proteomes" id="UP000306584"/>
    </source>
</evidence>
<feature type="domain" description="G" evidence="2">
    <location>
        <begin position="1"/>
        <end position="77"/>
    </location>
</feature>
<name>A0A4S9KP15_AURPU</name>
<dbReference type="SUPFAM" id="SSF52540">
    <property type="entry name" value="P-loop containing nucleoside triphosphate hydrolases"/>
    <property type="match status" value="1"/>
</dbReference>
<proteinExistence type="predicted"/>